<dbReference type="Pfam" id="PF14349">
    <property type="entry name" value="SprA_N"/>
    <property type="match status" value="1"/>
</dbReference>
<name>A0A7V3VUM0_UNCW3</name>
<feature type="domain" description="Gliding motility protein SprA N-terminal" evidence="1">
    <location>
        <begin position="904"/>
        <end position="1251"/>
    </location>
</feature>
<comment type="caution">
    <text evidence="2">The sequence shown here is derived from an EMBL/GenBank/DDBJ whole genome shotgun (WGS) entry which is preliminary data.</text>
</comment>
<dbReference type="InterPro" id="IPR025684">
    <property type="entry name" value="SprA_N_dom"/>
</dbReference>
<reference evidence="2" key="1">
    <citation type="journal article" date="2020" name="mSystems">
        <title>Genome- and Community-Level Interaction Insights into Carbon Utilization and Element Cycling Functions of Hydrothermarchaeota in Hydrothermal Sediment.</title>
        <authorList>
            <person name="Zhou Z."/>
            <person name="Liu Y."/>
            <person name="Xu W."/>
            <person name="Pan J."/>
            <person name="Luo Z.H."/>
            <person name="Li M."/>
        </authorList>
    </citation>
    <scope>NUCLEOTIDE SEQUENCE [LARGE SCALE GENOMIC DNA]</scope>
    <source>
        <strain evidence="2">SpSt-961</strain>
    </source>
</reference>
<organism evidence="2">
    <name type="scientific">candidate division WOR-3 bacterium</name>
    <dbReference type="NCBI Taxonomy" id="2052148"/>
    <lineage>
        <taxon>Bacteria</taxon>
        <taxon>Bacteria division WOR-3</taxon>
    </lineage>
</organism>
<sequence length="1811" mass="207220">MNLILWLIFNTFTPPYEIKPMITLDGKYIVYARFYQNVLISIDSIFPVSDYFNINLKKRNKKFLLKELESDLLKKGGYANKGIFGTFEIPLPKGGFTDFMGETGKLEVGGYIKLTLGGTETFYSNLPSEQQRASLFPELKMEQEMAVNLDGEVGDRIKVFIDHNSTRVDESQNKIRVTYKGKEDEILQELEGGDTQLSIPGTSYTGDIPSHQGLFGLKSTAKFGPVDLVAIASKEQTQFSEQEITGGVESVPDTIWANDYAKRQFFWLGTNDSIIELKVFIDDGNPMNNNNGITRYAYVYLDLNDDNIPDDTIEKEEGYFTLKYEGIDQDYQFLGRRINIIELKNGLYNTVEALGVYYRKIDSEGREDTVGFIAGDTMKLKLICPRTFRQNSLAWQNYELKNYYRITNPGGKVDTIRIYHSVPNGIDEDIYQGKTLINILGIDKDNNNEIDPYDGLGGFDRTRGLLIFPEPMPFVNANLPESDSEVYTNPYYSVGRSKYYIYTKTVQVKKIFTIPPNTKRVKVYINDIEVDQSQYIIDYDECKLEFLRPISATDRIRIEAEYSTVVSLAQKSLVGLRANSKILGDGNIGSSFFYRTESYQMAPYEHIRLTEEPYDRIVWEADFSLPGKIPHLTEFVDLLPLVKTETESKFNINFEGAYSFSGINSRNGVYLDDFEATTITHSAMLTRNYWYPCSRPLTKEINDFATKRIIWYNPPANQIYKMSDIYENPTDPNAIAEVLQVQFIPDHAQSFAGLTQYITSTNVEDCENIELIVKGGGGRMHIDIAEEISEDQLRRNKQGNLVGVGTFEDEDINKNFSWDANNEDRGLDGVFGNDQNGIAGDDGNDDYKENDYTGGINGTEGNRIWDTEDIDRNGIFNLSTNIYYSFSVHLDSTRFLVESSGLKDNWKMFRIPLKDSLARDTAFGVPNWQNIKFIRIWFDGFTSPQTIYIHKLNLTGSRWKNKGIATTDSLFPVDSTERFVITPVNTETHTYYKPPYPLNIDPLSGKTINEGGLELNLFNIKTNHCCIAYRRTEQEEDYRGYDTLEFYLRALHSNPQIALRFGSDSNNYYEYRTYYQSGIPSYNNWRKYRIILSNFPELKKRTSGQGKLTEGNYTVSGNPSLEKNRFFEIQIINQNTTNLTDTIWFNDIKLVSPKSELGKIFRSSGTMNIADLSSISFSYSETNGRFRRLSEPKGISSSGENQNFGINSSISLDKFLPSDWGFSLPLDLSYSQNLQKPRYSSFIATDVELDDSTRSLEKSKTVMRGYNISFSKSNSKNWFLKQTLDNLRLSHSRTINLSAGPKNLDTTELKNFRGDYNINPKGEIKIFKQTIALLPQSINFGATYTDNRFISYRRDSISQPFDTLPGYPKYQKTLNPGFSVNYNPHQIISTSYNFTQSRDSVSERRRFGEEVNRTQTFNSRISKSLIILNPSLQFNSSYSEDHRFELRTPDDHRMVNNNSGISFNSNFDIKKFIRFFTRLRDESKDSLQIPGSPLWVLRQVELFVDYLDNPDFSFSRQKSSGYYTKVRPDLKYQWGLIDTIPPDQIYPYSFSSRNINDNFSMNSGISYKIFSLRGSYTNQTGRTIGYSGIENRTISKSYPNANLRILKVEQLPFLKKYTHTSSVNMSFNQNYQYLYQVSNPDSLPQLTSDSKTTSFTPLIGWQATWKRGITTNASINYSETQSHQYGGMFIAPSKSTNWGGSISFAYTFSAPRGISLPFLQGIKFASNLTTEINYNYNRTTSYAPSLENPYELDTKNPVADNENSGIDINLSYNFSTSVTGGATLNYSRNKDRVFNNSYQRIGINIWANVNF</sequence>
<evidence type="ECO:0000313" key="2">
    <source>
        <dbReference type="EMBL" id="HGE78444.1"/>
    </source>
</evidence>
<gene>
    <name evidence="2" type="ORF">ENX68_05540</name>
</gene>
<accession>A0A7V3VUM0</accession>
<proteinExistence type="predicted"/>
<dbReference type="EMBL" id="DTOZ01000144">
    <property type="protein sequence ID" value="HGE78444.1"/>
    <property type="molecule type" value="Genomic_DNA"/>
</dbReference>
<dbReference type="Gene3D" id="2.60.120.430">
    <property type="entry name" value="Galactose-binding lectin"/>
    <property type="match status" value="1"/>
</dbReference>
<protein>
    <recommendedName>
        <fullName evidence="1">Gliding motility protein SprA N-terminal domain-containing protein</fullName>
    </recommendedName>
</protein>
<evidence type="ECO:0000259" key="1">
    <source>
        <dbReference type="Pfam" id="PF14349"/>
    </source>
</evidence>